<feature type="region of interest" description="Disordered" evidence="3">
    <location>
        <begin position="98"/>
        <end position="174"/>
    </location>
</feature>
<evidence type="ECO:0000313" key="4">
    <source>
        <dbReference type="EMBL" id="CAL1601472.1"/>
    </source>
</evidence>
<accession>A0AAV2LGG6</accession>
<dbReference type="InterPro" id="IPR051165">
    <property type="entry name" value="Multifunctional_ANK_Repeat"/>
</dbReference>
<evidence type="ECO:0000313" key="5">
    <source>
        <dbReference type="Proteomes" id="UP001497482"/>
    </source>
</evidence>
<feature type="compositionally biased region" description="Acidic residues" evidence="3">
    <location>
        <begin position="153"/>
        <end position="165"/>
    </location>
</feature>
<keyword evidence="2" id="KW-0040">ANK repeat</keyword>
<name>A0AAV2LGG6_KNICA</name>
<organism evidence="4 5">
    <name type="scientific">Knipowitschia caucasica</name>
    <name type="common">Caucasian dwarf goby</name>
    <name type="synonym">Pomatoschistus caucasicus</name>
    <dbReference type="NCBI Taxonomy" id="637954"/>
    <lineage>
        <taxon>Eukaryota</taxon>
        <taxon>Metazoa</taxon>
        <taxon>Chordata</taxon>
        <taxon>Craniata</taxon>
        <taxon>Vertebrata</taxon>
        <taxon>Euteleostomi</taxon>
        <taxon>Actinopterygii</taxon>
        <taxon>Neopterygii</taxon>
        <taxon>Teleostei</taxon>
        <taxon>Neoteleostei</taxon>
        <taxon>Acanthomorphata</taxon>
        <taxon>Gobiaria</taxon>
        <taxon>Gobiiformes</taxon>
        <taxon>Gobioidei</taxon>
        <taxon>Gobiidae</taxon>
        <taxon>Gobiinae</taxon>
        <taxon>Knipowitschia</taxon>
    </lineage>
</organism>
<keyword evidence="1" id="KW-0677">Repeat</keyword>
<evidence type="ECO:0000256" key="1">
    <source>
        <dbReference type="ARBA" id="ARBA00022737"/>
    </source>
</evidence>
<proteinExistence type="predicted"/>
<dbReference type="PANTHER" id="PTHR24123">
    <property type="entry name" value="ANKYRIN REPEAT-CONTAINING"/>
    <property type="match status" value="1"/>
</dbReference>
<sequence>MAPSEASSMYFGFEEFLPVVAAGPAQPRNNLQHSKEPVTLAEKLEQELSPPEDEYCIPPGYEEVSEAFDNKGVHNKATILIFEMPDTEAYFDCKQGASDFSETESEEPEIKSGSSYQSCNDPMKSQRSFPLLPSESEEYEDSAFPYEPLSLVQEEDGESSEDEFTLCEAPPPNTTVCEYDNDDTNETIWREIEAGLGKLSESSDEEFLTTRIIRRRFIMKADEMDDVPPQSVSEESYVDENGHTVVKKITRKVIRRYASSDAVLEQDSSEEGAQASIRGDGYSQVLQRTIVKSEGDQSEVTFTECVGSSKSDKAEMGGVSCVEYERTVTLASDIPSAQDDFRQDLGYISYGVNGVNGTELPPVVERQTAREDGTVVRRSQTCKSHSLRRTVVKGAEEKQLLKRAKGPRKGSRSTALKQHLHQLFHQHHDQTHGQAPDSEGQETH</sequence>
<dbReference type="Proteomes" id="UP001497482">
    <property type="component" value="Chromosome 3"/>
</dbReference>
<protein>
    <submittedName>
        <fullName evidence="4">Uncharacterized protein</fullName>
    </submittedName>
</protein>
<feature type="compositionally biased region" description="Polar residues" evidence="3">
    <location>
        <begin position="112"/>
        <end position="128"/>
    </location>
</feature>
<gene>
    <name evidence="4" type="ORF">KC01_LOCUS29436</name>
</gene>
<evidence type="ECO:0000256" key="3">
    <source>
        <dbReference type="SAM" id="MobiDB-lite"/>
    </source>
</evidence>
<dbReference type="AlphaFoldDB" id="A0AAV2LGG6"/>
<evidence type="ECO:0000256" key="2">
    <source>
        <dbReference type="ARBA" id="ARBA00023043"/>
    </source>
</evidence>
<dbReference type="EMBL" id="OZ035825">
    <property type="protein sequence ID" value="CAL1601472.1"/>
    <property type="molecule type" value="Genomic_DNA"/>
</dbReference>
<reference evidence="4 5" key="1">
    <citation type="submission" date="2024-04" db="EMBL/GenBank/DDBJ databases">
        <authorList>
            <person name="Waldvogel A.-M."/>
            <person name="Schoenle A."/>
        </authorList>
    </citation>
    <scope>NUCLEOTIDE SEQUENCE [LARGE SCALE GENOMIC DNA]</scope>
</reference>
<keyword evidence="5" id="KW-1185">Reference proteome</keyword>
<dbReference type="PANTHER" id="PTHR24123:SF49">
    <property type="entry name" value="ANKYRIN-2-LIKE ISOFORM X1"/>
    <property type="match status" value="1"/>
</dbReference>